<comment type="caution">
    <text evidence="16">The sequence shown here is derived from an EMBL/GenBank/DDBJ whole genome shotgun (WGS) entry which is preliminary data.</text>
</comment>
<evidence type="ECO:0000259" key="15">
    <source>
        <dbReference type="PROSITE" id="PS50954"/>
    </source>
</evidence>
<proteinExistence type="predicted"/>
<dbReference type="SMART" id="SM00540">
    <property type="entry name" value="LEM"/>
    <property type="match status" value="1"/>
</dbReference>
<dbReference type="PANTHER" id="PTHR13428">
    <property type="entry name" value="INNER NUCLEAR MEMBRANE PROTEIN MAN1 LEM DOMAIN CONTAINING PROTEIN"/>
    <property type="match status" value="1"/>
</dbReference>
<dbReference type="Pfam" id="PF03020">
    <property type="entry name" value="LEM"/>
    <property type="match status" value="1"/>
</dbReference>
<evidence type="ECO:0000256" key="11">
    <source>
        <dbReference type="ARBA" id="ARBA00063442"/>
    </source>
</evidence>
<keyword evidence="17" id="KW-1185">Reference proteome</keyword>
<name>A0AAV3B0J6_PYXAD</name>
<evidence type="ECO:0000313" key="16">
    <source>
        <dbReference type="EMBL" id="DBA33820.1"/>
    </source>
</evidence>
<feature type="domain" description="LEM" evidence="15">
    <location>
        <begin position="1"/>
        <end position="45"/>
    </location>
</feature>
<keyword evidence="4" id="KW-0597">Phosphoprotein</keyword>
<dbReference type="PANTHER" id="PTHR13428:SF8">
    <property type="entry name" value="LEM DOMAIN-CONTAINING PROTEIN 2"/>
    <property type="match status" value="1"/>
</dbReference>
<dbReference type="GO" id="GO:0030514">
    <property type="term" value="P:negative regulation of BMP signaling pathway"/>
    <property type="evidence" value="ECO:0007669"/>
    <property type="project" value="TreeGrafter"/>
</dbReference>
<feature type="compositionally biased region" description="Basic and acidic residues" evidence="13">
    <location>
        <begin position="44"/>
        <end position="64"/>
    </location>
</feature>
<evidence type="ECO:0000256" key="7">
    <source>
        <dbReference type="ARBA" id="ARBA00022990"/>
    </source>
</evidence>
<accession>A0AAV3B0J6</accession>
<evidence type="ECO:0000256" key="2">
    <source>
        <dbReference type="ARBA" id="ARBA00004473"/>
    </source>
</evidence>
<keyword evidence="3" id="KW-0963">Cytoplasm</keyword>
<keyword evidence="6 14" id="KW-1133">Transmembrane helix</keyword>
<feature type="transmembrane region" description="Helical" evidence="14">
    <location>
        <begin position="296"/>
        <end position="314"/>
    </location>
</feature>
<feature type="compositionally biased region" description="Basic and acidic residues" evidence="13">
    <location>
        <begin position="1"/>
        <end position="17"/>
    </location>
</feature>
<dbReference type="InterPro" id="IPR052277">
    <property type="entry name" value="INM_ESCRT-Associated"/>
</dbReference>
<dbReference type="Gene3D" id="1.10.720.40">
    <property type="match status" value="1"/>
</dbReference>
<dbReference type="GO" id="GO:0035914">
    <property type="term" value="P:skeletal muscle cell differentiation"/>
    <property type="evidence" value="ECO:0007669"/>
    <property type="project" value="UniProtKB-ARBA"/>
</dbReference>
<dbReference type="GO" id="GO:0031490">
    <property type="term" value="F:chromatin DNA binding"/>
    <property type="evidence" value="ECO:0007669"/>
    <property type="project" value="TreeGrafter"/>
</dbReference>
<evidence type="ECO:0000256" key="3">
    <source>
        <dbReference type="ARBA" id="ARBA00022490"/>
    </source>
</evidence>
<protein>
    <recommendedName>
        <fullName evidence="12">LEM domain-containing protein 2</fullName>
    </recommendedName>
</protein>
<evidence type="ECO:0000256" key="5">
    <source>
        <dbReference type="ARBA" id="ARBA00022692"/>
    </source>
</evidence>
<evidence type="ECO:0000256" key="13">
    <source>
        <dbReference type="SAM" id="MobiDB-lite"/>
    </source>
</evidence>
<feature type="transmembrane region" description="Helical" evidence="14">
    <location>
        <begin position="452"/>
        <end position="477"/>
    </location>
</feature>
<dbReference type="Gene3D" id="1.10.10.1180">
    <property type="entry name" value="MAN1, winged-helix domain"/>
    <property type="match status" value="1"/>
</dbReference>
<dbReference type="InterPro" id="IPR011015">
    <property type="entry name" value="LEM/LEM-like_dom_sf"/>
</dbReference>
<dbReference type="Proteomes" id="UP001181693">
    <property type="component" value="Unassembled WGS sequence"/>
</dbReference>
<dbReference type="InterPro" id="IPR003887">
    <property type="entry name" value="LEM_dom"/>
</dbReference>
<evidence type="ECO:0000256" key="4">
    <source>
        <dbReference type="ARBA" id="ARBA00022553"/>
    </source>
</evidence>
<dbReference type="InterPro" id="IPR018996">
    <property type="entry name" value="Man1/Src1-like_C"/>
</dbReference>
<keyword evidence="7" id="KW-0007">Acetylation</keyword>
<dbReference type="AlphaFoldDB" id="A0AAV3B0J6"/>
<evidence type="ECO:0000256" key="1">
    <source>
        <dbReference type="ARBA" id="ARBA00004186"/>
    </source>
</evidence>
<evidence type="ECO:0000256" key="10">
    <source>
        <dbReference type="ARBA" id="ARBA00023242"/>
    </source>
</evidence>
<comment type="subcellular location">
    <subcellularLocation>
        <location evidence="1">Cytoplasm</location>
        <location evidence="1">Cytoskeleton</location>
        <location evidence="1">Spindle</location>
    </subcellularLocation>
    <subcellularLocation>
        <location evidence="2">Nucleus inner membrane</location>
        <topology evidence="2">Multi-pass membrane protein</topology>
    </subcellularLocation>
</comment>
<organism evidence="16 17">
    <name type="scientific">Pyxicephalus adspersus</name>
    <name type="common">African bullfrog</name>
    <dbReference type="NCBI Taxonomy" id="30357"/>
    <lineage>
        <taxon>Eukaryota</taxon>
        <taxon>Metazoa</taxon>
        <taxon>Chordata</taxon>
        <taxon>Craniata</taxon>
        <taxon>Vertebrata</taxon>
        <taxon>Euteleostomi</taxon>
        <taxon>Amphibia</taxon>
        <taxon>Batrachia</taxon>
        <taxon>Anura</taxon>
        <taxon>Neobatrachia</taxon>
        <taxon>Ranoidea</taxon>
        <taxon>Pyxicephalidae</taxon>
        <taxon>Pyxicephalinae</taxon>
        <taxon>Pyxicephalus</taxon>
    </lineage>
</organism>
<evidence type="ECO:0000256" key="12">
    <source>
        <dbReference type="ARBA" id="ARBA00069076"/>
    </source>
</evidence>
<feature type="region of interest" description="Disordered" evidence="13">
    <location>
        <begin position="237"/>
        <end position="264"/>
    </location>
</feature>
<dbReference type="CDD" id="cd12934">
    <property type="entry name" value="LEM"/>
    <property type="match status" value="1"/>
</dbReference>
<evidence type="ECO:0000256" key="6">
    <source>
        <dbReference type="ARBA" id="ARBA00022989"/>
    </source>
</evidence>
<feature type="compositionally biased region" description="Basic and acidic residues" evidence="13">
    <location>
        <begin position="237"/>
        <end position="263"/>
    </location>
</feature>
<reference evidence="16" key="1">
    <citation type="thesis" date="2020" institute="ProQuest LLC" country="789 East Eisenhower Parkway, Ann Arbor, MI, USA">
        <title>Comparative Genomics and Chromosome Evolution.</title>
        <authorList>
            <person name="Mudd A.B."/>
        </authorList>
    </citation>
    <scope>NUCLEOTIDE SEQUENCE</scope>
    <source>
        <strain evidence="16">1538</strain>
        <tissue evidence="16">Blood</tissue>
    </source>
</reference>
<dbReference type="InterPro" id="IPR041885">
    <property type="entry name" value="MAN1_winged_helix_dom"/>
</dbReference>
<dbReference type="GO" id="GO:0005819">
    <property type="term" value="C:spindle"/>
    <property type="evidence" value="ECO:0007669"/>
    <property type="project" value="UniProtKB-SubCell"/>
</dbReference>
<dbReference type="PROSITE" id="PS50954">
    <property type="entry name" value="LEM"/>
    <property type="match status" value="1"/>
</dbReference>
<dbReference type="GO" id="GO:0005637">
    <property type="term" value="C:nuclear inner membrane"/>
    <property type="evidence" value="ECO:0007669"/>
    <property type="project" value="UniProtKB-SubCell"/>
</dbReference>
<dbReference type="SUPFAM" id="SSF63451">
    <property type="entry name" value="LEM domain"/>
    <property type="match status" value="1"/>
</dbReference>
<feature type="region of interest" description="Disordered" evidence="13">
    <location>
        <begin position="1"/>
        <end position="92"/>
    </location>
</feature>
<dbReference type="GO" id="GO:0006998">
    <property type="term" value="P:nuclear envelope organization"/>
    <property type="evidence" value="ECO:0007669"/>
    <property type="project" value="TreeGrafter"/>
</dbReference>
<dbReference type="FunFam" id="1.10.10.1180:FF:000002">
    <property type="entry name" value="LEM domain-containing protein 2"/>
    <property type="match status" value="1"/>
</dbReference>
<comment type="subunit">
    <text evidence="11">Interacts (via N-terminus) with LMNA isoform C (via C-terminus) (in vitro). Interacts (via LEM domain) with BANF1. Interacts (via C-terminus) with CHMP7. Interacts (via N-terminus) with tubulin; the interaction causes microtubule bundling and stabilization (in vitro).</text>
</comment>
<dbReference type="EMBL" id="DYDO01000001">
    <property type="protein sequence ID" value="DBA33820.1"/>
    <property type="molecule type" value="Genomic_DNA"/>
</dbReference>
<feature type="compositionally biased region" description="Acidic residues" evidence="13">
    <location>
        <begin position="72"/>
        <end position="86"/>
    </location>
</feature>
<keyword evidence="8 14" id="KW-0472">Membrane</keyword>
<sequence length="591" mass="67219">MATTKKMSDAQLRKELQKLGLSPGPITDSTRGLYKKKLQNLKAENAKSQKTSKESERIWKSQENRRRRGSEPVEDDGGDWEDEEENLVSHRANVSSRFSNNFERRSYGGSRTLEGGQDRFYLDGKSVASTSHVGGTGLWRGDRSSLAGGNLSRGTAEYGDYLDYGHRSSFGRPRAVPGYSGSLEQEARTSLERDRYTGKIFEKSFMGHEVSPSLGVQGFTRDTTDYGASHDQIRSRLAGEKKSWSRSDEGRHWSRPSDWDAKGQRSYRNSTGLSLCNLAPTKPKWSRTIEYYLSKLVRALSVGLLIVFFGILIMKSGIFSSTPQNDLKLIPPDCDGKDDKYCQAMQKQIILQILSELYHFLSLEAGSFECGNPSGLSSKCIPIKRAKEHILNSSDHASEKFDSALQWLLDTGEHLGIWAKGEDGEIVSLRSLVACVESSRPRLGITCRLTNALFTAISNLFLALFGVFVLWLFLIYLRYHWRKLEEEEKQMYAMVEKIIDVVKHHYKDYQQGLELDPFISILHVRDTLIIPQDRKRLKKIWDRAVQFVENNESRLRTESQRLAGADLLVWRWTQTRNEIPSQRSSPSLLFS</sequence>
<gene>
    <name evidence="16" type="ORF">GDO54_001450</name>
</gene>
<evidence type="ECO:0000256" key="8">
    <source>
        <dbReference type="ARBA" id="ARBA00023136"/>
    </source>
</evidence>
<evidence type="ECO:0000313" key="17">
    <source>
        <dbReference type="Proteomes" id="UP001181693"/>
    </source>
</evidence>
<dbReference type="FunFam" id="1.10.720.40:FF:000001">
    <property type="entry name" value="LEM domain containing 2, isoform CRA_a"/>
    <property type="match status" value="1"/>
</dbReference>
<keyword evidence="10" id="KW-0539">Nucleus</keyword>
<keyword evidence="9" id="KW-0206">Cytoskeleton</keyword>
<evidence type="ECO:0000256" key="14">
    <source>
        <dbReference type="SAM" id="Phobius"/>
    </source>
</evidence>
<keyword evidence="5 14" id="KW-0812">Transmembrane</keyword>
<dbReference type="Pfam" id="PF09402">
    <property type="entry name" value="MSC"/>
    <property type="match status" value="1"/>
</dbReference>
<evidence type="ECO:0000256" key="9">
    <source>
        <dbReference type="ARBA" id="ARBA00023212"/>
    </source>
</evidence>